<comment type="caution">
    <text evidence="1">The sequence shown here is derived from an EMBL/GenBank/DDBJ whole genome shotgun (WGS) entry which is preliminary data.</text>
</comment>
<accession>A0AAV6UGI8</accession>
<dbReference type="AlphaFoldDB" id="A0AAV6UGI8"/>
<evidence type="ECO:0000313" key="2">
    <source>
        <dbReference type="Proteomes" id="UP000827092"/>
    </source>
</evidence>
<gene>
    <name evidence="1" type="ORF">JTE90_026002</name>
</gene>
<sequence>MGFVGQHVSYICPMQKRPYFGRIFRLRQYRTFSRLLAVCIHLILRPANSQRTVMGTYPPPPPSTSIATAVANGHFVFPPSLLYFPNSLSRELQWKRWQRFECGVK</sequence>
<organism evidence="1 2">
    <name type="scientific">Oedothorax gibbosus</name>
    <dbReference type="NCBI Taxonomy" id="931172"/>
    <lineage>
        <taxon>Eukaryota</taxon>
        <taxon>Metazoa</taxon>
        <taxon>Ecdysozoa</taxon>
        <taxon>Arthropoda</taxon>
        <taxon>Chelicerata</taxon>
        <taxon>Arachnida</taxon>
        <taxon>Araneae</taxon>
        <taxon>Araneomorphae</taxon>
        <taxon>Entelegynae</taxon>
        <taxon>Araneoidea</taxon>
        <taxon>Linyphiidae</taxon>
        <taxon>Erigoninae</taxon>
        <taxon>Oedothorax</taxon>
    </lineage>
</organism>
<dbReference type="Proteomes" id="UP000827092">
    <property type="component" value="Unassembled WGS sequence"/>
</dbReference>
<name>A0AAV6UGI8_9ARAC</name>
<proteinExistence type="predicted"/>
<protein>
    <submittedName>
        <fullName evidence="1">Uncharacterized protein</fullName>
    </submittedName>
</protein>
<keyword evidence="2" id="KW-1185">Reference proteome</keyword>
<evidence type="ECO:0000313" key="1">
    <source>
        <dbReference type="EMBL" id="KAG8183302.1"/>
    </source>
</evidence>
<reference evidence="1 2" key="1">
    <citation type="journal article" date="2022" name="Nat. Ecol. Evol.">
        <title>A masculinizing supergene underlies an exaggerated male reproductive morph in a spider.</title>
        <authorList>
            <person name="Hendrickx F."/>
            <person name="De Corte Z."/>
            <person name="Sonet G."/>
            <person name="Van Belleghem S.M."/>
            <person name="Kostlbacher S."/>
            <person name="Vangestel C."/>
        </authorList>
    </citation>
    <scope>NUCLEOTIDE SEQUENCE [LARGE SCALE GENOMIC DNA]</scope>
    <source>
        <strain evidence="1">W744_W776</strain>
    </source>
</reference>
<dbReference type="EMBL" id="JAFNEN010000423">
    <property type="protein sequence ID" value="KAG8183302.1"/>
    <property type="molecule type" value="Genomic_DNA"/>
</dbReference>